<gene>
    <name evidence="3" type="ORF">M9Y10_041911</name>
</gene>
<keyword evidence="4" id="KW-1185">Reference proteome</keyword>
<accession>A0ABR2K5P6</accession>
<dbReference type="InterPro" id="IPR011009">
    <property type="entry name" value="Kinase-like_dom_sf"/>
</dbReference>
<feature type="coiled-coil region" evidence="1">
    <location>
        <begin position="263"/>
        <end position="341"/>
    </location>
</feature>
<comment type="caution">
    <text evidence="3">The sequence shown here is derived from an EMBL/GenBank/DDBJ whole genome shotgun (WGS) entry which is preliminary data.</text>
</comment>
<dbReference type="InterPro" id="IPR050167">
    <property type="entry name" value="Ser_Thr_protein_kinase"/>
</dbReference>
<dbReference type="Pfam" id="PF07714">
    <property type="entry name" value="PK_Tyr_Ser-Thr"/>
    <property type="match status" value="1"/>
</dbReference>
<proteinExistence type="predicted"/>
<dbReference type="SUPFAM" id="SSF56112">
    <property type="entry name" value="Protein kinase-like (PK-like)"/>
    <property type="match status" value="1"/>
</dbReference>
<feature type="coiled-coil region" evidence="1">
    <location>
        <begin position="386"/>
        <end position="413"/>
    </location>
</feature>
<evidence type="ECO:0000313" key="3">
    <source>
        <dbReference type="EMBL" id="KAK8886448.1"/>
    </source>
</evidence>
<dbReference type="Gene3D" id="1.10.510.10">
    <property type="entry name" value="Transferase(Phosphotransferase) domain 1"/>
    <property type="match status" value="1"/>
</dbReference>
<name>A0ABR2K5P6_9EUKA</name>
<evidence type="ECO:0000313" key="4">
    <source>
        <dbReference type="Proteomes" id="UP001470230"/>
    </source>
</evidence>
<keyword evidence="1" id="KW-0175">Coiled coil</keyword>
<sequence length="1081" mass="126003">MQANNLNFGSAPPITNYFVYKKEEYPFNYDIFKIFSQYLSTNQKFLHPNKYIKLLDNEDDTIILTNEIIHIFIGFCQNQGISETNVNKNTVIPLNYLAKRYEVLSLLNITEEYISQNQDHFIIHFLLNANQEKNGEKYENLLSQRLLDYIDNPELLNLSISSLSRIISNYLSQDQLDQNQNQSKILDFLFKCLDKYGRQASILFTNIDFSGEKIEYLNLLLTKYSKVFDFHFINSSFLKSIYEMQGDIILKEETIQIEQKEKLKQISDEINKCRQIKEEIKTEIKDLVETTKKEIKQEMSQMIDQLNQIKNEFKAEINKYKVNLEKDRLNTTNEIDQYKEEASSELQQKKNEVINDISMIKVEITEKIDEKTKDDSKRKAEIDNIYKQCTEKLQKREEDQRRLEDQIINLKNIIFQMDQSKFLQQNDNLDTFNILKGESQLVYIDNIINQDENNNPTILKMKNLLSFLSKVQNESNGKNFWHSFINVNSQDMNENLKNIQKIDEIVICPSTIKMLHKNNCLDSKDFLECIKEFDELHLEVQYPSSKYNKIINCLSNMQKKQNQKFKIKVTISGIRETDKALQNSCVNLIKIDSTVNSISDFSFQNCQFLTKIEIPDSVTKIGKNSFESDSSLQKITIPSSIREILENSFEECKSLSEIIFDTNLITRIRAGTFKGCSSLKQISIPSSVTHIEDNAFYNCSSLRQVFLPESLKAIGKCCFSKCSSLRQISIPSATHVEDNAFDGCNSVLKIKVPLSSKEIEPFLNIDDYEIDGIIVDNPSASIFNAKNKKTGKQYVLKAYKSTFFSNWKIFYQGISVSNINLPGIIKIQGYRLPLSNEEKRKCKLLKFIKNEQENKKEYDLTNYIVITEYMENGDVYSVTKDYLQSKGSKKEKMNPTIRSKIIFGVAATMKQLHNRNVLHRNLTNSNVFLDDRLEPRIGTFSLAKFLTKSFEIDYAGTPAFLAPEVFTEDEKYCFPADVYAFAMFVYIMFSFENRFPDKKPIRSASELYESISRGKRLIRPENISDPYWELVQSCWKQDPSERPTFQEITNILKDDKFAIEEFGMKTNLDELHEYQKRIDID</sequence>
<dbReference type="InterPro" id="IPR001245">
    <property type="entry name" value="Ser-Thr/Tyr_kinase_cat_dom"/>
</dbReference>
<dbReference type="Proteomes" id="UP001470230">
    <property type="component" value="Unassembled WGS sequence"/>
</dbReference>
<dbReference type="Gene3D" id="3.80.10.10">
    <property type="entry name" value="Ribonuclease Inhibitor"/>
    <property type="match status" value="2"/>
</dbReference>
<dbReference type="InterPro" id="IPR026906">
    <property type="entry name" value="LRR_5"/>
</dbReference>
<dbReference type="PANTHER" id="PTHR23257:SF969">
    <property type="entry name" value="INTEGRIN-LINKED PROTEIN KINASE"/>
    <property type="match status" value="1"/>
</dbReference>
<feature type="domain" description="Protein kinase" evidence="2">
    <location>
        <begin position="768"/>
        <end position="1058"/>
    </location>
</feature>
<dbReference type="PANTHER" id="PTHR23257">
    <property type="entry name" value="SERINE-THREONINE PROTEIN KINASE"/>
    <property type="match status" value="1"/>
</dbReference>
<dbReference type="PROSITE" id="PS50011">
    <property type="entry name" value="PROTEIN_KINASE_DOM"/>
    <property type="match status" value="1"/>
</dbReference>
<reference evidence="3 4" key="1">
    <citation type="submission" date="2024-04" db="EMBL/GenBank/DDBJ databases">
        <title>Tritrichomonas musculus Genome.</title>
        <authorList>
            <person name="Alves-Ferreira E."/>
            <person name="Grigg M."/>
            <person name="Lorenzi H."/>
            <person name="Galac M."/>
        </authorList>
    </citation>
    <scope>NUCLEOTIDE SEQUENCE [LARGE SCALE GENOMIC DNA]</scope>
    <source>
        <strain evidence="3 4">EAF2021</strain>
    </source>
</reference>
<dbReference type="EMBL" id="JAPFFF010000007">
    <property type="protein sequence ID" value="KAK8886448.1"/>
    <property type="molecule type" value="Genomic_DNA"/>
</dbReference>
<dbReference type="SUPFAM" id="SSF52058">
    <property type="entry name" value="L domain-like"/>
    <property type="match status" value="1"/>
</dbReference>
<dbReference type="Pfam" id="PF13306">
    <property type="entry name" value="LRR_5"/>
    <property type="match status" value="1"/>
</dbReference>
<evidence type="ECO:0000256" key="1">
    <source>
        <dbReference type="SAM" id="Coils"/>
    </source>
</evidence>
<organism evidence="3 4">
    <name type="scientific">Tritrichomonas musculus</name>
    <dbReference type="NCBI Taxonomy" id="1915356"/>
    <lineage>
        <taxon>Eukaryota</taxon>
        <taxon>Metamonada</taxon>
        <taxon>Parabasalia</taxon>
        <taxon>Tritrichomonadida</taxon>
        <taxon>Tritrichomonadidae</taxon>
        <taxon>Tritrichomonas</taxon>
    </lineage>
</organism>
<protein>
    <recommendedName>
        <fullName evidence="2">Protein kinase domain-containing protein</fullName>
    </recommendedName>
</protein>
<evidence type="ECO:0000259" key="2">
    <source>
        <dbReference type="PROSITE" id="PS50011"/>
    </source>
</evidence>
<dbReference type="InterPro" id="IPR000719">
    <property type="entry name" value="Prot_kinase_dom"/>
</dbReference>
<dbReference type="InterPro" id="IPR032675">
    <property type="entry name" value="LRR_dom_sf"/>
</dbReference>